<dbReference type="GO" id="GO:0000974">
    <property type="term" value="C:Prp19 complex"/>
    <property type="evidence" value="ECO:0007669"/>
    <property type="project" value="EnsemblFungi"/>
</dbReference>
<feature type="compositionally biased region" description="Basic and acidic residues" evidence="5">
    <location>
        <begin position="177"/>
        <end position="207"/>
    </location>
</feature>
<dbReference type="PANTHER" id="PTHR12718:SF2">
    <property type="entry name" value="SPLICEOSOME-ASSOCIATED PROTEIN CWC15 HOMOLOG"/>
    <property type="match status" value="1"/>
</dbReference>
<dbReference type="Proteomes" id="UP000053831">
    <property type="component" value="Unassembled WGS sequence"/>
</dbReference>
<evidence type="ECO:0000256" key="2">
    <source>
        <dbReference type="ARBA" id="ARBA00006644"/>
    </source>
</evidence>
<gene>
    <name evidence="6" type="ORF">ESCO_001284</name>
</gene>
<dbReference type="GO" id="GO:0003723">
    <property type="term" value="F:RNA binding"/>
    <property type="evidence" value="ECO:0007669"/>
    <property type="project" value="EnsemblFungi"/>
</dbReference>
<comment type="function">
    <text evidence="1">Involved in pre-mRNA splicing.</text>
</comment>
<accession>A0A0M8N386</accession>
<name>A0A0M8N386_ESCWE</name>
<feature type="compositionally biased region" description="Acidic residues" evidence="5">
    <location>
        <begin position="82"/>
        <end position="93"/>
    </location>
</feature>
<feature type="compositionally biased region" description="Basic and acidic residues" evidence="5">
    <location>
        <begin position="94"/>
        <end position="108"/>
    </location>
</feature>
<dbReference type="EMBL" id="LGSR01000020">
    <property type="protein sequence ID" value="KOS19050.1"/>
    <property type="molecule type" value="Genomic_DNA"/>
</dbReference>
<dbReference type="PANTHER" id="PTHR12718">
    <property type="entry name" value="CELL CYCLE CONTROL PROTEIN CWF15"/>
    <property type="match status" value="1"/>
</dbReference>
<dbReference type="GO" id="GO:0071014">
    <property type="term" value="C:post-mRNA release spliceosomal complex"/>
    <property type="evidence" value="ECO:0007669"/>
    <property type="project" value="EnsemblFungi"/>
</dbReference>
<dbReference type="InterPro" id="IPR006973">
    <property type="entry name" value="Cwf_Cwc_15"/>
</dbReference>
<keyword evidence="7" id="KW-1185">Reference proteome</keyword>
<comment type="similarity">
    <text evidence="2">Belongs to the CWC15 family.</text>
</comment>
<feature type="region of interest" description="Disordered" evidence="5">
    <location>
        <begin position="65"/>
        <end position="207"/>
    </location>
</feature>
<feature type="region of interest" description="Disordered" evidence="5">
    <location>
        <begin position="1"/>
        <end position="51"/>
    </location>
</feature>
<comment type="caution">
    <text evidence="6">The sequence shown here is derived from an EMBL/GenBank/DDBJ whole genome shotgun (WGS) entry which is preliminary data.</text>
</comment>
<feature type="compositionally biased region" description="Acidic residues" evidence="5">
    <location>
        <begin position="124"/>
        <end position="138"/>
    </location>
</feature>
<evidence type="ECO:0000256" key="1">
    <source>
        <dbReference type="ARBA" id="ARBA00003777"/>
    </source>
</evidence>
<organism evidence="6 7">
    <name type="scientific">Escovopsis weberi</name>
    <dbReference type="NCBI Taxonomy" id="150374"/>
    <lineage>
        <taxon>Eukaryota</taxon>
        <taxon>Fungi</taxon>
        <taxon>Dikarya</taxon>
        <taxon>Ascomycota</taxon>
        <taxon>Pezizomycotina</taxon>
        <taxon>Sordariomycetes</taxon>
        <taxon>Hypocreomycetidae</taxon>
        <taxon>Hypocreales</taxon>
        <taxon>Hypocreaceae</taxon>
        <taxon>Escovopsis</taxon>
    </lineage>
</organism>
<dbReference type="OrthoDB" id="30179at2759"/>
<keyword evidence="4" id="KW-0508">mRNA splicing</keyword>
<dbReference type="STRING" id="150374.A0A0M8N386"/>
<proteinExistence type="inferred from homology"/>
<dbReference type="Pfam" id="PF04889">
    <property type="entry name" value="Cwf_Cwc_15"/>
    <property type="match status" value="1"/>
</dbReference>
<evidence type="ECO:0000256" key="4">
    <source>
        <dbReference type="ARBA" id="ARBA00023187"/>
    </source>
</evidence>
<keyword evidence="3" id="KW-0507">mRNA processing</keyword>
<evidence type="ECO:0000313" key="6">
    <source>
        <dbReference type="EMBL" id="KOS19050.1"/>
    </source>
</evidence>
<evidence type="ECO:0000313" key="7">
    <source>
        <dbReference type="Proteomes" id="UP000053831"/>
    </source>
</evidence>
<dbReference type="AlphaFoldDB" id="A0A0M8N386"/>
<evidence type="ECO:0000256" key="5">
    <source>
        <dbReference type="SAM" id="MobiDB-lite"/>
    </source>
</evidence>
<protein>
    <submittedName>
        <fullName evidence="6">Pre-mRNA-splicing factor cwc15</fullName>
    </submittedName>
</protein>
<dbReference type="GO" id="GO:0045292">
    <property type="term" value="P:mRNA cis splicing, via spliceosome"/>
    <property type="evidence" value="ECO:0007669"/>
    <property type="project" value="TreeGrafter"/>
</dbReference>
<dbReference type="GO" id="GO:0071013">
    <property type="term" value="C:catalytic step 2 spliceosome"/>
    <property type="evidence" value="ECO:0007669"/>
    <property type="project" value="TreeGrafter"/>
</dbReference>
<evidence type="ECO:0000256" key="3">
    <source>
        <dbReference type="ARBA" id="ARBA00022664"/>
    </source>
</evidence>
<feature type="compositionally biased region" description="Acidic residues" evidence="5">
    <location>
        <begin position="154"/>
        <end position="176"/>
    </location>
</feature>
<sequence>MTTAHRPTFDPARGKEALRGPAYHQRLLPAHTHLKYRKAGQGGDADDEPARDLAAELLAAEKAHFSKSKKLGHNNGAPLPSYEDDDDDDEEHEDENRNGDGMDVDSGRAGKRPLHVKAAGDRQGDDDDDDADNDDAEDPESKRRRILAETREMDADDDSEEDDEDSSDEDSDDEDAELQRELERVRKEREEKKKLEEAERAKVEQEARERDIALGNPLLNKQDFTMKRRWDDDVVFKNQARGTEDKNKKKEFVNDLLRSDFHRRFMNKYVR</sequence>
<reference evidence="6 7" key="1">
    <citation type="submission" date="2015-07" db="EMBL/GenBank/DDBJ databases">
        <title>The genome of the fungus Escovopsis weberi, a specialized disease agent of ant agriculture.</title>
        <authorList>
            <person name="de Man T.J."/>
            <person name="Stajich J.E."/>
            <person name="Kubicek C.P."/>
            <person name="Chenthamara K."/>
            <person name="Atanasova L."/>
            <person name="Druzhinina I.S."/>
            <person name="Birnbaum S."/>
            <person name="Barribeau S.M."/>
            <person name="Teiling C."/>
            <person name="Suen G."/>
            <person name="Currie C."/>
            <person name="Gerardo N.M."/>
        </authorList>
    </citation>
    <scope>NUCLEOTIDE SEQUENCE [LARGE SCALE GENOMIC DNA]</scope>
</reference>